<gene>
    <name evidence="1" type="ORF">XELAEV_18042321mg</name>
</gene>
<protein>
    <submittedName>
        <fullName evidence="1">Uncharacterized protein</fullName>
    </submittedName>
</protein>
<name>A0A974C3U2_XENLA</name>
<reference evidence="2" key="1">
    <citation type="journal article" date="2016" name="Nature">
        <title>Genome evolution in the allotetraploid frog Xenopus laevis.</title>
        <authorList>
            <person name="Session A.M."/>
            <person name="Uno Y."/>
            <person name="Kwon T."/>
            <person name="Chapman J.A."/>
            <person name="Toyoda A."/>
            <person name="Takahashi S."/>
            <person name="Fukui A."/>
            <person name="Hikosaka A."/>
            <person name="Suzuki A."/>
            <person name="Kondo M."/>
            <person name="van Heeringen S.J."/>
            <person name="Quigley I."/>
            <person name="Heinz S."/>
            <person name="Ogino H."/>
            <person name="Ochi H."/>
            <person name="Hellsten U."/>
            <person name="Lyons J.B."/>
            <person name="Simakov O."/>
            <person name="Putnam N."/>
            <person name="Stites J."/>
            <person name="Kuroki Y."/>
            <person name="Tanaka T."/>
            <person name="Michiue T."/>
            <person name="Watanabe M."/>
            <person name="Bogdanovic O."/>
            <person name="Lister R."/>
            <person name="Georgiou G."/>
            <person name="Paranjpe S.S."/>
            <person name="van Kruijsbergen I."/>
            <person name="Shu S."/>
            <person name="Carlson J."/>
            <person name="Kinoshita T."/>
            <person name="Ohta Y."/>
            <person name="Mawaribuchi S."/>
            <person name="Jenkins J."/>
            <person name="Grimwood J."/>
            <person name="Schmutz J."/>
            <person name="Mitros T."/>
            <person name="Mozaffari S.V."/>
            <person name="Suzuki Y."/>
            <person name="Haramoto Y."/>
            <person name="Yamamoto T.S."/>
            <person name="Takagi C."/>
            <person name="Heald R."/>
            <person name="Miller K."/>
            <person name="Haudenschild C."/>
            <person name="Kitzman J."/>
            <person name="Nakayama T."/>
            <person name="Izutsu Y."/>
            <person name="Robert J."/>
            <person name="Fortriede J."/>
            <person name="Burns K."/>
            <person name="Lotay V."/>
            <person name="Karimi K."/>
            <person name="Yasuoka Y."/>
            <person name="Dichmann D.S."/>
            <person name="Flajnik M.F."/>
            <person name="Houston D.W."/>
            <person name="Shendure J."/>
            <person name="DuPasquier L."/>
            <person name="Vize P.D."/>
            <person name="Zorn A.M."/>
            <person name="Ito M."/>
            <person name="Marcotte E.M."/>
            <person name="Wallingford J.B."/>
            <person name="Ito Y."/>
            <person name="Asashima M."/>
            <person name="Ueno N."/>
            <person name="Matsuda Y."/>
            <person name="Veenstra G.J."/>
            <person name="Fujiyama A."/>
            <person name="Harland R.M."/>
            <person name="Taira M."/>
            <person name="Rokhsar D.S."/>
        </authorList>
    </citation>
    <scope>NUCLEOTIDE SEQUENCE [LARGE SCALE GENOMIC DNA]</scope>
    <source>
        <strain evidence="2">J</strain>
    </source>
</reference>
<dbReference type="EMBL" id="CM004481">
    <property type="protein sequence ID" value="OCT66067.1"/>
    <property type="molecule type" value="Genomic_DNA"/>
</dbReference>
<proteinExistence type="predicted"/>
<sequence length="84" mass="9194">MGGGWTGYRGRRHTPDTSGDFFLIFSRFFGALKPELDEGKLHKTAAASYFLGKKSLLTSVQSKMAPKPKKLLKFHCRASAGDSG</sequence>
<evidence type="ECO:0000313" key="2">
    <source>
        <dbReference type="Proteomes" id="UP000694892"/>
    </source>
</evidence>
<dbReference type="Proteomes" id="UP000694892">
    <property type="component" value="Chromosome 8S"/>
</dbReference>
<dbReference type="AlphaFoldDB" id="A0A974C3U2"/>
<organism evidence="1 2">
    <name type="scientific">Xenopus laevis</name>
    <name type="common">African clawed frog</name>
    <dbReference type="NCBI Taxonomy" id="8355"/>
    <lineage>
        <taxon>Eukaryota</taxon>
        <taxon>Metazoa</taxon>
        <taxon>Chordata</taxon>
        <taxon>Craniata</taxon>
        <taxon>Vertebrata</taxon>
        <taxon>Euteleostomi</taxon>
        <taxon>Amphibia</taxon>
        <taxon>Batrachia</taxon>
        <taxon>Anura</taxon>
        <taxon>Pipoidea</taxon>
        <taxon>Pipidae</taxon>
        <taxon>Xenopodinae</taxon>
        <taxon>Xenopus</taxon>
        <taxon>Xenopus</taxon>
    </lineage>
</organism>
<evidence type="ECO:0000313" key="1">
    <source>
        <dbReference type="EMBL" id="OCT66067.1"/>
    </source>
</evidence>
<accession>A0A974C3U2</accession>